<accession>A0A4U2XZL5</accession>
<name>A0A4U2XZL5_9BACI</name>
<comment type="caution">
    <text evidence="2">The sequence shown here is derived from an EMBL/GenBank/DDBJ whole genome shotgun (WGS) entry which is preliminary data.</text>
</comment>
<dbReference type="InterPro" id="IPR007731">
    <property type="entry name" value="DUF669"/>
</dbReference>
<proteinExistence type="predicted"/>
<dbReference type="AlphaFoldDB" id="A0A4U2XZL5"/>
<feature type="region of interest" description="Disordered" evidence="1">
    <location>
        <begin position="141"/>
        <end position="164"/>
    </location>
</feature>
<dbReference type="RefSeq" id="WP_107897863.1">
    <property type="nucleotide sequence ID" value="NZ_PYWM01000068.1"/>
</dbReference>
<evidence type="ECO:0000313" key="3">
    <source>
        <dbReference type="Proteomes" id="UP000308744"/>
    </source>
</evidence>
<dbReference type="Pfam" id="PF05037">
    <property type="entry name" value="DUF669"/>
    <property type="match status" value="1"/>
</dbReference>
<gene>
    <name evidence="2" type="ORF">FC756_25890</name>
</gene>
<sequence length="164" mass="18662">MGFKINFDEENVSSGEFQLVAEGKYEAAIINAEAKEWQGQYSIGFDVEIRSDVDQKHQGAKVLYNTLYLSSTNPEYAENTEKKRNSFLVACGYSGKQSLELDEVVKNIIGKNVLVYIKHVEDKNDKERKYPRVSFVAPSKVSKNEDPFANNKKPIEINEDDLPF</sequence>
<dbReference type="EMBL" id="SZPU01000143">
    <property type="protein sequence ID" value="TKI53074.1"/>
    <property type="molecule type" value="Genomic_DNA"/>
</dbReference>
<protein>
    <submittedName>
        <fullName evidence="2">DUF669 domain-containing protein</fullName>
    </submittedName>
</protein>
<evidence type="ECO:0000313" key="2">
    <source>
        <dbReference type="EMBL" id="TKI53074.1"/>
    </source>
</evidence>
<reference evidence="2 3" key="1">
    <citation type="submission" date="2019-04" db="EMBL/GenBank/DDBJ databases">
        <title>Lysinibacillus genome sequencing.</title>
        <authorList>
            <person name="Dunlap C."/>
        </authorList>
    </citation>
    <scope>NUCLEOTIDE SEQUENCE [LARGE SCALE GENOMIC DNA]</scope>
    <source>
        <strain evidence="2 3">CCTCC AB 2010389</strain>
    </source>
</reference>
<dbReference type="Proteomes" id="UP000308744">
    <property type="component" value="Unassembled WGS sequence"/>
</dbReference>
<keyword evidence="3" id="KW-1185">Reference proteome</keyword>
<evidence type="ECO:0000256" key="1">
    <source>
        <dbReference type="SAM" id="MobiDB-lite"/>
    </source>
</evidence>
<organism evidence="2 3">
    <name type="scientific">Lysinibacillus mangiferihumi</name>
    <dbReference type="NCBI Taxonomy" id="1130819"/>
    <lineage>
        <taxon>Bacteria</taxon>
        <taxon>Bacillati</taxon>
        <taxon>Bacillota</taxon>
        <taxon>Bacilli</taxon>
        <taxon>Bacillales</taxon>
        <taxon>Bacillaceae</taxon>
        <taxon>Lysinibacillus</taxon>
    </lineage>
</organism>